<evidence type="ECO:0000313" key="2">
    <source>
        <dbReference type="Proteomes" id="UP000823775"/>
    </source>
</evidence>
<dbReference type="EMBL" id="JACEIK010025851">
    <property type="protein sequence ID" value="MCE5166536.1"/>
    <property type="molecule type" value="Genomic_DNA"/>
</dbReference>
<feature type="non-terminal residue" evidence="1">
    <location>
        <position position="1"/>
    </location>
</feature>
<comment type="caution">
    <text evidence="1">The sequence shown here is derived from an EMBL/GenBank/DDBJ whole genome shotgun (WGS) entry which is preliminary data.</text>
</comment>
<organism evidence="1 2">
    <name type="scientific">Datura stramonium</name>
    <name type="common">Jimsonweed</name>
    <name type="synonym">Common thornapple</name>
    <dbReference type="NCBI Taxonomy" id="4076"/>
    <lineage>
        <taxon>Eukaryota</taxon>
        <taxon>Viridiplantae</taxon>
        <taxon>Streptophyta</taxon>
        <taxon>Embryophyta</taxon>
        <taxon>Tracheophyta</taxon>
        <taxon>Spermatophyta</taxon>
        <taxon>Magnoliopsida</taxon>
        <taxon>eudicotyledons</taxon>
        <taxon>Gunneridae</taxon>
        <taxon>Pentapetalae</taxon>
        <taxon>asterids</taxon>
        <taxon>lamiids</taxon>
        <taxon>Solanales</taxon>
        <taxon>Solanaceae</taxon>
        <taxon>Solanoideae</taxon>
        <taxon>Datureae</taxon>
        <taxon>Datura</taxon>
    </lineage>
</organism>
<gene>
    <name evidence="1" type="ORF">HAX54_021500</name>
</gene>
<reference evidence="1 2" key="1">
    <citation type="journal article" date="2021" name="BMC Genomics">
        <title>Datura genome reveals duplications of psychoactive alkaloid biosynthetic genes and high mutation rate following tissue culture.</title>
        <authorList>
            <person name="Rajewski A."/>
            <person name="Carter-House D."/>
            <person name="Stajich J."/>
            <person name="Litt A."/>
        </authorList>
    </citation>
    <scope>NUCLEOTIDE SEQUENCE [LARGE SCALE GENOMIC DNA]</scope>
    <source>
        <strain evidence="1">AR-01</strain>
    </source>
</reference>
<dbReference type="Proteomes" id="UP000823775">
    <property type="component" value="Unassembled WGS sequence"/>
</dbReference>
<accession>A0ABS8Y7C1</accession>
<protein>
    <submittedName>
        <fullName evidence="1">Uncharacterized protein</fullName>
    </submittedName>
</protein>
<proteinExistence type="predicted"/>
<keyword evidence="2" id="KW-1185">Reference proteome</keyword>
<name>A0ABS8Y7C1_DATST</name>
<feature type="non-terminal residue" evidence="1">
    <location>
        <position position="62"/>
    </location>
</feature>
<evidence type="ECO:0000313" key="1">
    <source>
        <dbReference type="EMBL" id="MCE5166536.1"/>
    </source>
</evidence>
<sequence>ALQHRRLCDTGLSRIESISTRRLIPHSKPHDAQQYWRSRHRVTQGRFQLKLFVGRESNPAHG</sequence>